<dbReference type="SUPFAM" id="SSF53300">
    <property type="entry name" value="vWA-like"/>
    <property type="match status" value="1"/>
</dbReference>
<organism evidence="2 3">
    <name type="scientific">Brucella cytisi</name>
    <dbReference type="NCBI Taxonomy" id="407152"/>
    <lineage>
        <taxon>Bacteria</taxon>
        <taxon>Pseudomonadati</taxon>
        <taxon>Pseudomonadota</taxon>
        <taxon>Alphaproteobacteria</taxon>
        <taxon>Hyphomicrobiales</taxon>
        <taxon>Brucellaceae</taxon>
        <taxon>Brucella/Ochrobactrum group</taxon>
        <taxon>Brucella</taxon>
    </lineage>
</organism>
<dbReference type="EMBL" id="MOEC01000030">
    <property type="protein sequence ID" value="OIS91350.1"/>
    <property type="molecule type" value="Genomic_DNA"/>
</dbReference>
<gene>
    <name evidence="2" type="ORF">BLA27_22225</name>
</gene>
<dbReference type="Proteomes" id="UP000182985">
    <property type="component" value="Unassembled WGS sequence"/>
</dbReference>
<reference evidence="2 3" key="1">
    <citation type="submission" date="2016-10" db="EMBL/GenBank/DDBJ databases">
        <title>The Draft Genome Sequence of the Potato Rhizosphere Bacteria Ochrobactrum sp. IPA7.2.</title>
        <authorList>
            <person name="Gogoleva N.E."/>
            <person name="Khlopko Y.A."/>
            <person name="Burygin G.L."/>
            <person name="Plotnikov A.O."/>
        </authorList>
    </citation>
    <scope>NUCLEOTIDE SEQUENCE [LARGE SCALE GENOMIC DNA]</scope>
    <source>
        <strain evidence="2 3">IPA7.2</strain>
    </source>
</reference>
<name>A0A1J6I0P1_9HYPH</name>
<protein>
    <recommendedName>
        <fullName evidence="1">Putative Flp pilus-assembly TadG-like N-terminal domain-containing protein</fullName>
    </recommendedName>
</protein>
<keyword evidence="3" id="KW-1185">Reference proteome</keyword>
<dbReference type="OrthoDB" id="7522752at2"/>
<evidence type="ECO:0000313" key="2">
    <source>
        <dbReference type="EMBL" id="OIS91350.1"/>
    </source>
</evidence>
<evidence type="ECO:0000313" key="3">
    <source>
        <dbReference type="Proteomes" id="UP000182985"/>
    </source>
</evidence>
<dbReference type="Gene3D" id="3.40.50.410">
    <property type="entry name" value="von Willebrand factor, type A domain"/>
    <property type="match status" value="1"/>
</dbReference>
<dbReference type="AlphaFoldDB" id="A0A1J6I0P1"/>
<dbReference type="Pfam" id="PF13400">
    <property type="entry name" value="Tad"/>
    <property type="match status" value="1"/>
</dbReference>
<sequence length="525" mass="57268">MSLRFAKDEHGNFAMIMALVLVSLLLAGMVAVDSANLMRVRNNVQASLDAAALAVGKRFSTGAPQSDMQVYGSQIFSANLTALSGSAVRFQVTFPEGRETEQQVQATANFTYKSLFGVIASRLLGSEQNDWDNKTYALRSAVRLKNTIEVALVLDNSGSMDYYGSGSNKKRMDLLKDAAKQLVETMAAQSSIITRVQKPVQFSLVPFAGSVNVGPQYLNASWMDTAGLNKVSFENFELPITIDNNRKIIENPVGSKRFYKSGSGWGIDDGKAFSRTVLYNDIMARDATSWLKWSGCVEARGGKYGLDVSAPVLGNPATMFVPMFAPAEYYNSNRDRGVNYWWTENLSGSNYTKLQRDITKYYLKGKTARADENGGPNYSCTTSPLTLLTDVSKDEGKTAILNAISAMKANGGTNVPEGLAWGWRTIAHAAPFTEGRPESERGNDKVVIALTDGANTYYTYKSLLGSNGSDRAGNQSYYSAYGYTREVPAEYGRTRLFQETSVGVFQDNAAYGKVNRAGFAGGRLV</sequence>
<dbReference type="InterPro" id="IPR036465">
    <property type="entry name" value="vWFA_dom_sf"/>
</dbReference>
<feature type="domain" description="Putative Flp pilus-assembly TadG-like N-terminal" evidence="1">
    <location>
        <begin position="11"/>
        <end position="56"/>
    </location>
</feature>
<dbReference type="InterPro" id="IPR028087">
    <property type="entry name" value="Tad_N"/>
</dbReference>
<proteinExistence type="predicted"/>
<evidence type="ECO:0000259" key="1">
    <source>
        <dbReference type="Pfam" id="PF13400"/>
    </source>
</evidence>
<accession>A0A1J6I0P1</accession>
<comment type="caution">
    <text evidence="2">The sequence shown here is derived from an EMBL/GenBank/DDBJ whole genome shotgun (WGS) entry which is preliminary data.</text>
</comment>